<dbReference type="EMBL" id="BMHH01000026">
    <property type="protein sequence ID" value="GGB09196.1"/>
    <property type="molecule type" value="Genomic_DNA"/>
</dbReference>
<sequence>MEREEIIAQARALLLEGAAQMEDAETAQGKLPGAAKVSRAGQMLVNLGGIVLAREVHATLGEFQRTVELQWYGLSDGENTWLP</sequence>
<dbReference type="AlphaFoldDB" id="A0A916SQY1"/>
<evidence type="ECO:0000313" key="2">
    <source>
        <dbReference type="Proteomes" id="UP000646478"/>
    </source>
</evidence>
<evidence type="ECO:0000313" key="1">
    <source>
        <dbReference type="EMBL" id="GGB09196.1"/>
    </source>
</evidence>
<gene>
    <name evidence="1" type="ORF">GCM10011491_41450</name>
</gene>
<organism evidence="1 2">
    <name type="scientific">Brucella endophytica</name>
    <dbReference type="NCBI Taxonomy" id="1963359"/>
    <lineage>
        <taxon>Bacteria</taxon>
        <taxon>Pseudomonadati</taxon>
        <taxon>Pseudomonadota</taxon>
        <taxon>Alphaproteobacteria</taxon>
        <taxon>Hyphomicrobiales</taxon>
        <taxon>Brucellaceae</taxon>
        <taxon>Brucella/Ochrobactrum group</taxon>
        <taxon>Brucella</taxon>
    </lineage>
</organism>
<dbReference type="RefSeq" id="WP_188826103.1">
    <property type="nucleotide sequence ID" value="NZ_BMHH01000026.1"/>
</dbReference>
<dbReference type="Proteomes" id="UP000646478">
    <property type="component" value="Unassembled WGS sequence"/>
</dbReference>
<comment type="caution">
    <text evidence="1">The sequence shown here is derived from an EMBL/GenBank/DDBJ whole genome shotgun (WGS) entry which is preliminary data.</text>
</comment>
<accession>A0A916SQY1</accession>
<name>A0A916SQY1_9HYPH</name>
<proteinExistence type="predicted"/>
<keyword evidence="2" id="KW-1185">Reference proteome</keyword>
<protein>
    <submittedName>
        <fullName evidence="1">Uncharacterized protein</fullName>
    </submittedName>
</protein>
<reference evidence="1" key="2">
    <citation type="submission" date="2020-09" db="EMBL/GenBank/DDBJ databases">
        <authorList>
            <person name="Sun Q."/>
            <person name="Zhou Y."/>
        </authorList>
    </citation>
    <scope>NUCLEOTIDE SEQUENCE</scope>
    <source>
        <strain evidence="1">CGMCC 1.15082</strain>
    </source>
</reference>
<reference evidence="1" key="1">
    <citation type="journal article" date="2014" name="Int. J. Syst. Evol. Microbiol.">
        <title>Complete genome sequence of Corynebacterium casei LMG S-19264T (=DSM 44701T), isolated from a smear-ripened cheese.</title>
        <authorList>
            <consortium name="US DOE Joint Genome Institute (JGI-PGF)"/>
            <person name="Walter F."/>
            <person name="Albersmeier A."/>
            <person name="Kalinowski J."/>
            <person name="Ruckert C."/>
        </authorList>
    </citation>
    <scope>NUCLEOTIDE SEQUENCE</scope>
    <source>
        <strain evidence="1">CGMCC 1.15082</strain>
    </source>
</reference>